<evidence type="ECO:0000256" key="1">
    <source>
        <dbReference type="ARBA" id="ARBA00023015"/>
    </source>
</evidence>
<keyword evidence="2" id="KW-0804">Transcription</keyword>
<accession>A0A7C9ALY3</accession>
<name>A0A7C9ALY3_OPUST</name>
<evidence type="ECO:0000256" key="3">
    <source>
        <dbReference type="PROSITE-ProRule" id="PRU01191"/>
    </source>
</evidence>
<feature type="short sequence motif" description="VHIID" evidence="3">
    <location>
        <begin position="224"/>
        <end position="228"/>
    </location>
</feature>
<proteinExistence type="inferred from homology"/>
<dbReference type="InterPro" id="IPR005202">
    <property type="entry name" value="TF_GRAS"/>
</dbReference>
<evidence type="ECO:0000256" key="2">
    <source>
        <dbReference type="ARBA" id="ARBA00023163"/>
    </source>
</evidence>
<dbReference type="AlphaFoldDB" id="A0A7C9ALY3"/>
<dbReference type="PROSITE" id="PS50985">
    <property type="entry name" value="GRAS"/>
    <property type="match status" value="1"/>
</dbReference>
<feature type="short sequence motif" description="LXXLL motif" evidence="3">
    <location>
        <begin position="322"/>
        <end position="326"/>
    </location>
</feature>
<sequence length="501" mass="55204">MGSYQYTGASSLMGTFEFNGSLDSYRVMPSEPRQLINGQASDLAFLTPNNTFFSELPPLPTLEPGSDLGVSYPGPALSPMVAVGGTWTQEIESQLPRQQSQQLLTYSDVGEEDSGIRLVHALLTCAEAIQCGEVRLAASLVDEMANGLLSRVNTAYGIGKVAAYFVEALSRRLFQPAPEAGPTGLGSDFEVLYHHFYEACPYLKFAHFTANQAILEAFEGHDYVHIIDFSFMNGLQWPALIQALALRRDGSPSLRLTAIGPPLGSGPESIREIGWKLAQLARSMNMRFAFRAVAASRLEDIKPSVLETDPKEALAVNSIMQLHRLLGSNINSILNWVRNLNPKIVTLVEQEANHNQPEFLTRFTEALHYYSTMFDSLETCHAQQPHKTLAEMYIQKEISNIVCCEGSVRVERHEPLAKWQARMGQAGFKPLDLSQSAALRQASMLLMLFSSQGYDVEEREGCLTLGWHSRPLIVTSAWQVNPNIGSPSVTHQMSSSSASSS</sequence>
<feature type="region of interest" description="SAW" evidence="3">
    <location>
        <begin position="403"/>
        <end position="479"/>
    </location>
</feature>
<feature type="region of interest" description="VHIID" evidence="3">
    <location>
        <begin position="193"/>
        <end position="258"/>
    </location>
</feature>
<reference evidence="4" key="2">
    <citation type="submission" date="2020-07" db="EMBL/GenBank/DDBJ databases">
        <authorList>
            <person name="Vera ALvarez R."/>
            <person name="Arias-Moreno D.M."/>
            <person name="Jimenez-Jacinto V."/>
            <person name="Jimenez-Bremont J.F."/>
            <person name="Swaminathan K."/>
            <person name="Moose S.P."/>
            <person name="Guerrero-Gonzalez M.L."/>
            <person name="Marino-Ramirez L."/>
            <person name="Landsman D."/>
            <person name="Rodriguez-Kessler M."/>
            <person name="Delgado-Sanchez P."/>
        </authorList>
    </citation>
    <scope>NUCLEOTIDE SEQUENCE</scope>
    <source>
        <tissue evidence="4">Cladode</tissue>
    </source>
</reference>
<dbReference type="PANTHER" id="PTHR31636">
    <property type="entry name" value="OSJNBA0084A10.13 PROTEIN-RELATED"/>
    <property type="match status" value="1"/>
</dbReference>
<protein>
    <submittedName>
        <fullName evidence="4">Uncharacterized protein</fullName>
    </submittedName>
</protein>
<reference evidence="4" key="1">
    <citation type="journal article" date="2013" name="J. Plant Res.">
        <title>Effect of fungi and light on seed germination of three Opuntia species from semiarid lands of central Mexico.</title>
        <authorList>
            <person name="Delgado-Sanchez P."/>
            <person name="Jimenez-Bremont J.F."/>
            <person name="Guerrero-Gonzalez Mde L."/>
            <person name="Flores J."/>
        </authorList>
    </citation>
    <scope>NUCLEOTIDE SEQUENCE</scope>
    <source>
        <tissue evidence="4">Cladode</tissue>
    </source>
</reference>
<keyword evidence="1" id="KW-0805">Transcription regulation</keyword>
<organism evidence="4">
    <name type="scientific">Opuntia streptacantha</name>
    <name type="common">Prickly pear cactus</name>
    <name type="synonym">Opuntia cardona</name>
    <dbReference type="NCBI Taxonomy" id="393608"/>
    <lineage>
        <taxon>Eukaryota</taxon>
        <taxon>Viridiplantae</taxon>
        <taxon>Streptophyta</taxon>
        <taxon>Embryophyta</taxon>
        <taxon>Tracheophyta</taxon>
        <taxon>Spermatophyta</taxon>
        <taxon>Magnoliopsida</taxon>
        <taxon>eudicotyledons</taxon>
        <taxon>Gunneridae</taxon>
        <taxon>Pentapetalae</taxon>
        <taxon>Caryophyllales</taxon>
        <taxon>Cactineae</taxon>
        <taxon>Cactaceae</taxon>
        <taxon>Opuntioideae</taxon>
        <taxon>Opuntia</taxon>
    </lineage>
</organism>
<evidence type="ECO:0000313" key="4">
    <source>
        <dbReference type="EMBL" id="MBA4669990.1"/>
    </source>
</evidence>
<feature type="region of interest" description="Leucine repeat II (LRII)" evidence="3">
    <location>
        <begin position="272"/>
        <end position="304"/>
    </location>
</feature>
<dbReference type="Pfam" id="PF03514">
    <property type="entry name" value="GRAS"/>
    <property type="match status" value="1"/>
</dbReference>
<comment type="similarity">
    <text evidence="3">Belongs to the GRAS family.</text>
</comment>
<comment type="caution">
    <text evidence="3">Lacks conserved residue(s) required for the propagation of feature annotation.</text>
</comment>
<feature type="short sequence motif" description="LxCxE motif" evidence="3">
    <location>
        <begin position="123"/>
        <end position="127"/>
    </location>
</feature>
<dbReference type="EMBL" id="GISG01245774">
    <property type="protein sequence ID" value="MBA4669990.1"/>
    <property type="molecule type" value="Transcribed_RNA"/>
</dbReference>